<proteinExistence type="predicted"/>
<dbReference type="KEGG" id="nah:F5544_31930"/>
<organism evidence="2 3">
    <name type="scientific">Nocardia arthritidis</name>
    <dbReference type="NCBI Taxonomy" id="228602"/>
    <lineage>
        <taxon>Bacteria</taxon>
        <taxon>Bacillati</taxon>
        <taxon>Actinomycetota</taxon>
        <taxon>Actinomycetes</taxon>
        <taxon>Mycobacteriales</taxon>
        <taxon>Nocardiaceae</taxon>
        <taxon>Nocardia</taxon>
    </lineage>
</organism>
<evidence type="ECO:0000313" key="3">
    <source>
        <dbReference type="Proteomes" id="UP000503540"/>
    </source>
</evidence>
<name>A0A6G9YLP9_9NOCA</name>
<dbReference type="Proteomes" id="UP000503540">
    <property type="component" value="Chromosome"/>
</dbReference>
<keyword evidence="3" id="KW-1185">Reference proteome</keyword>
<accession>A0A6G9YLP9</accession>
<dbReference type="AlphaFoldDB" id="A0A6G9YLP9"/>
<reference evidence="2 3" key="1">
    <citation type="journal article" date="2019" name="ACS Chem. Biol.">
        <title>Identification and Mobilization of a Cryptic Antibiotic Biosynthesis Gene Locus from a Human-Pathogenic Nocardia Isolate.</title>
        <authorList>
            <person name="Herisse M."/>
            <person name="Ishida K."/>
            <person name="Porter J.L."/>
            <person name="Howden B."/>
            <person name="Hertweck C."/>
            <person name="Stinear T.P."/>
            <person name="Pidot S.J."/>
        </authorList>
    </citation>
    <scope>NUCLEOTIDE SEQUENCE [LARGE SCALE GENOMIC DNA]</scope>
    <source>
        <strain evidence="2 3">AUSMDU00012717</strain>
    </source>
</reference>
<protein>
    <submittedName>
        <fullName evidence="2">Uncharacterized protein</fullName>
    </submittedName>
</protein>
<dbReference type="EMBL" id="CP046172">
    <property type="protein sequence ID" value="QIS14225.1"/>
    <property type="molecule type" value="Genomic_DNA"/>
</dbReference>
<feature type="compositionally biased region" description="Low complexity" evidence="1">
    <location>
        <begin position="59"/>
        <end position="70"/>
    </location>
</feature>
<gene>
    <name evidence="2" type="ORF">F5544_31930</name>
</gene>
<feature type="region of interest" description="Disordered" evidence="1">
    <location>
        <begin position="59"/>
        <end position="81"/>
    </location>
</feature>
<dbReference type="RefSeq" id="WP_167476665.1">
    <property type="nucleotide sequence ID" value="NZ_CP046172.1"/>
</dbReference>
<sequence length="216" mass="21566">MDDVGGALSSAAKAVAPVVAKAAGGAVSGAAAGASLGPWGMLGGALLGGATSALSGGAAPASAAPVSARPRPARRRRAPRPTDASLPALIQLLGALGSPTTQQALGSMLLGNIGSPTLPTAAGTSVPVAAITNLLSLLANRASVESETIAPYEGEDYVGAAFDRASPEVRAELLYAQLLPVEVNGSYTDDVDESWLDEVYDEAEAAFYADPPFESY</sequence>
<evidence type="ECO:0000256" key="1">
    <source>
        <dbReference type="SAM" id="MobiDB-lite"/>
    </source>
</evidence>
<evidence type="ECO:0000313" key="2">
    <source>
        <dbReference type="EMBL" id="QIS14225.1"/>
    </source>
</evidence>